<accession>A0A3E1F1U8</accession>
<proteinExistence type="inferred from homology"/>
<name>A0A3E1F1U8_9FLAO</name>
<feature type="binding site" evidence="2">
    <location>
        <position position="114"/>
    </location>
    <ligand>
        <name>Zn(2+)</name>
        <dbReference type="ChEBI" id="CHEBI:29105"/>
    </ligand>
</feature>
<protein>
    <submittedName>
        <fullName evidence="3">Carbonic anhydrase</fullName>
    </submittedName>
</protein>
<organism evidence="3 4">
    <name type="scientific">Brumimicrobium aurantiacum</name>
    <dbReference type="NCBI Taxonomy" id="1737063"/>
    <lineage>
        <taxon>Bacteria</taxon>
        <taxon>Pseudomonadati</taxon>
        <taxon>Bacteroidota</taxon>
        <taxon>Flavobacteriia</taxon>
        <taxon>Flavobacteriales</taxon>
        <taxon>Crocinitomicaceae</taxon>
        <taxon>Brumimicrobium</taxon>
    </lineage>
</organism>
<feature type="binding site" evidence="2">
    <location>
        <position position="60"/>
    </location>
    <ligand>
        <name>Zn(2+)</name>
        <dbReference type="ChEBI" id="CHEBI:29105"/>
    </ligand>
</feature>
<dbReference type="SUPFAM" id="SSF53056">
    <property type="entry name" value="beta-carbonic anhydrase, cab"/>
    <property type="match status" value="1"/>
</dbReference>
<feature type="binding site" evidence="2">
    <location>
        <position position="58"/>
    </location>
    <ligand>
        <name>Zn(2+)</name>
        <dbReference type="ChEBI" id="CHEBI:29105"/>
    </ligand>
</feature>
<dbReference type="OrthoDB" id="9797527at2"/>
<dbReference type="GO" id="GO:0008270">
    <property type="term" value="F:zinc ion binding"/>
    <property type="evidence" value="ECO:0007669"/>
    <property type="project" value="InterPro"/>
</dbReference>
<dbReference type="Gene3D" id="3.40.1050.10">
    <property type="entry name" value="Carbonic anhydrase"/>
    <property type="match status" value="1"/>
</dbReference>
<keyword evidence="2" id="KW-0862">Zinc</keyword>
<evidence type="ECO:0000256" key="2">
    <source>
        <dbReference type="PIRSR" id="PIRSR601765-1"/>
    </source>
</evidence>
<evidence type="ECO:0000313" key="4">
    <source>
        <dbReference type="Proteomes" id="UP000257127"/>
    </source>
</evidence>
<gene>
    <name evidence="3" type="ORF">DXU93_02355</name>
</gene>
<feature type="binding site" evidence="2">
    <location>
        <position position="111"/>
    </location>
    <ligand>
        <name>Zn(2+)</name>
        <dbReference type="ChEBI" id="CHEBI:29105"/>
    </ligand>
</feature>
<comment type="cofactor">
    <cofactor evidence="2">
        <name>Zn(2+)</name>
        <dbReference type="ChEBI" id="CHEBI:29105"/>
    </cofactor>
    <text evidence="2">Binds 1 zinc ion per subunit.</text>
</comment>
<evidence type="ECO:0000313" key="3">
    <source>
        <dbReference type="EMBL" id="RFC55798.1"/>
    </source>
</evidence>
<dbReference type="EMBL" id="QURB01000001">
    <property type="protein sequence ID" value="RFC55798.1"/>
    <property type="molecule type" value="Genomic_DNA"/>
</dbReference>
<keyword evidence="2" id="KW-0479">Metal-binding</keyword>
<comment type="similarity">
    <text evidence="1">Belongs to the beta-class carbonic anhydrase family.</text>
</comment>
<reference evidence="3 4" key="1">
    <citation type="submission" date="2018-08" db="EMBL/GenBank/DDBJ databases">
        <title>The draft genome squence of Brumimicrobium sp. N62.</title>
        <authorList>
            <person name="Du Z.-J."/>
            <person name="Luo H.-R."/>
        </authorList>
    </citation>
    <scope>NUCLEOTIDE SEQUENCE [LARGE SCALE GENOMIC DNA]</scope>
    <source>
        <strain evidence="3 4">N62</strain>
    </source>
</reference>
<evidence type="ECO:0000256" key="1">
    <source>
        <dbReference type="ARBA" id="ARBA00006217"/>
    </source>
</evidence>
<keyword evidence="4" id="KW-1185">Reference proteome</keyword>
<comment type="caution">
    <text evidence="3">The sequence shown here is derived from an EMBL/GenBank/DDBJ whole genome shotgun (WGS) entry which is preliminary data.</text>
</comment>
<dbReference type="Pfam" id="PF00484">
    <property type="entry name" value="Pro_CA"/>
    <property type="match status" value="1"/>
</dbReference>
<dbReference type="NCBIfam" id="NF011765">
    <property type="entry name" value="PRK15219.1"/>
    <property type="match status" value="1"/>
</dbReference>
<dbReference type="PANTHER" id="PTHR11002:SF79">
    <property type="entry name" value="CARBONIC ANHYDRASE 2"/>
    <property type="match status" value="1"/>
</dbReference>
<dbReference type="GO" id="GO:0004089">
    <property type="term" value="F:carbonate dehydratase activity"/>
    <property type="evidence" value="ECO:0007669"/>
    <property type="project" value="InterPro"/>
</dbReference>
<dbReference type="AlphaFoldDB" id="A0A3E1F1U8"/>
<dbReference type="Proteomes" id="UP000257127">
    <property type="component" value="Unassembled WGS sequence"/>
</dbReference>
<dbReference type="InterPro" id="IPR036874">
    <property type="entry name" value="Carbonic_anhydrase_sf"/>
</dbReference>
<dbReference type="PANTHER" id="PTHR11002">
    <property type="entry name" value="CARBONIC ANHYDRASE"/>
    <property type="match status" value="1"/>
</dbReference>
<dbReference type="CDD" id="cd03378">
    <property type="entry name" value="beta_CA_cladeC"/>
    <property type="match status" value="1"/>
</dbReference>
<dbReference type="SMART" id="SM00947">
    <property type="entry name" value="Pro_CA"/>
    <property type="match status" value="1"/>
</dbReference>
<dbReference type="InterPro" id="IPR001765">
    <property type="entry name" value="Carbonic_anhydrase"/>
</dbReference>
<sequence>METLNKELQSKLSISEVKQILVDGNKRFVNGESAERNLLQQVNETSTGQFPHTVVLGCIDSRVTAEQIFDLGVGDIFNARVAGNIVNEDILGSMEYGCKVAGSKLIVVLGHTSCGAVTSACKGVELGNITTLLSKMKPSVQKVEKEVEDVTTTESIQKVVIENIHNSMAEIRNNSEILAEMEKNGEIEIIGAYYDVADGKVHFI</sequence>